<feature type="transmembrane region" description="Helical" evidence="1">
    <location>
        <begin position="6"/>
        <end position="28"/>
    </location>
</feature>
<keyword evidence="1" id="KW-0472">Membrane</keyword>
<dbReference type="AlphaFoldDB" id="A0A5C6FMC6"/>
<evidence type="ECO:0000256" key="1">
    <source>
        <dbReference type="SAM" id="Phobius"/>
    </source>
</evidence>
<proteinExistence type="predicted"/>
<dbReference type="OrthoDB" id="1698854at2"/>
<name>A0A5C6FMC6_9PLAN</name>
<feature type="transmembrane region" description="Helical" evidence="1">
    <location>
        <begin position="75"/>
        <end position="96"/>
    </location>
</feature>
<dbReference type="EMBL" id="SJPZ01000002">
    <property type="protein sequence ID" value="TWU63187.1"/>
    <property type="molecule type" value="Genomic_DNA"/>
</dbReference>
<dbReference type="InterPro" id="IPR010718">
    <property type="entry name" value="DUF1294"/>
</dbReference>
<comment type="caution">
    <text evidence="2">The sequence shown here is derived from an EMBL/GenBank/DDBJ whole genome shotgun (WGS) entry which is preliminary data.</text>
</comment>
<dbReference type="RefSeq" id="WP_146415843.1">
    <property type="nucleotide sequence ID" value="NZ_SJPZ01000002.1"/>
</dbReference>
<gene>
    <name evidence="2" type="ORF">V7x_49270</name>
</gene>
<evidence type="ECO:0000313" key="2">
    <source>
        <dbReference type="EMBL" id="TWU63187.1"/>
    </source>
</evidence>
<reference evidence="2 3" key="1">
    <citation type="submission" date="2019-02" db="EMBL/GenBank/DDBJ databases">
        <title>Deep-cultivation of Planctomycetes and their phenomic and genomic characterization uncovers novel biology.</title>
        <authorList>
            <person name="Wiegand S."/>
            <person name="Jogler M."/>
            <person name="Boedeker C."/>
            <person name="Pinto D."/>
            <person name="Vollmers J."/>
            <person name="Rivas-Marin E."/>
            <person name="Kohn T."/>
            <person name="Peeters S.H."/>
            <person name="Heuer A."/>
            <person name="Rast P."/>
            <person name="Oberbeckmann S."/>
            <person name="Bunk B."/>
            <person name="Jeske O."/>
            <person name="Meyerdierks A."/>
            <person name="Storesund J.E."/>
            <person name="Kallscheuer N."/>
            <person name="Luecker S."/>
            <person name="Lage O.M."/>
            <person name="Pohl T."/>
            <person name="Merkel B.J."/>
            <person name="Hornburger P."/>
            <person name="Mueller R.-W."/>
            <person name="Bruemmer F."/>
            <person name="Labrenz M."/>
            <person name="Spormann A.M."/>
            <person name="Op Den Camp H."/>
            <person name="Overmann J."/>
            <person name="Amann R."/>
            <person name="Jetten M.S.M."/>
            <person name="Mascher T."/>
            <person name="Medema M.H."/>
            <person name="Devos D.P."/>
            <person name="Kaster A.-K."/>
            <person name="Ovreas L."/>
            <person name="Rohde M."/>
            <person name="Galperin M.Y."/>
            <person name="Jogler C."/>
        </authorList>
    </citation>
    <scope>NUCLEOTIDE SEQUENCE [LARGE SCALE GENOMIC DNA]</scope>
    <source>
        <strain evidence="2 3">V7</strain>
    </source>
</reference>
<accession>A0A5C6FMC6</accession>
<protein>
    <recommendedName>
        <fullName evidence="4">DUF1294 domain-containing protein</fullName>
    </recommendedName>
</protein>
<dbReference type="Proteomes" id="UP000316476">
    <property type="component" value="Unassembled WGS sequence"/>
</dbReference>
<evidence type="ECO:0008006" key="4">
    <source>
        <dbReference type="Google" id="ProtNLM"/>
    </source>
</evidence>
<organism evidence="2 3">
    <name type="scientific">Crateriforma conspicua</name>
    <dbReference type="NCBI Taxonomy" id="2527996"/>
    <lineage>
        <taxon>Bacteria</taxon>
        <taxon>Pseudomonadati</taxon>
        <taxon>Planctomycetota</taxon>
        <taxon>Planctomycetia</taxon>
        <taxon>Planctomycetales</taxon>
        <taxon>Planctomycetaceae</taxon>
        <taxon>Crateriforma</taxon>
    </lineage>
</organism>
<evidence type="ECO:0000313" key="3">
    <source>
        <dbReference type="Proteomes" id="UP000316476"/>
    </source>
</evidence>
<keyword evidence="1" id="KW-1133">Transmembrane helix</keyword>
<dbReference type="Pfam" id="PF06961">
    <property type="entry name" value="DUF1294"/>
    <property type="match status" value="1"/>
</dbReference>
<keyword evidence="1" id="KW-0812">Transmembrane</keyword>
<sequence>MLDWQIGWMIVAGWMLVCSSAEIAAYGWDKWSAIRNRRRIPESTLVTIAALGGWPGGMLASRWFRHKTIKGSYRIKFAVATVVNLAILATLVYLFVC</sequence>